<sequence>MCRELFPATPSLLSPAPHKGRGTDSAGEVFYAGIKLYVQKKQEKNTPAF</sequence>
<evidence type="ECO:0000313" key="2">
    <source>
        <dbReference type="EMBL" id="ERM90837.1"/>
    </source>
</evidence>
<accession>U5CRW2</accession>
<dbReference type="EMBL" id="AXDC01000052">
    <property type="protein sequence ID" value="ERM90837.1"/>
    <property type="molecule type" value="Genomic_DNA"/>
</dbReference>
<protein>
    <submittedName>
        <fullName evidence="2">Uncharacterized protein</fullName>
    </submittedName>
</protein>
<evidence type="ECO:0000256" key="1">
    <source>
        <dbReference type="SAM" id="MobiDB-lite"/>
    </source>
</evidence>
<dbReference type="PATRIC" id="fig|1388761.3.peg.2760"/>
<organism evidence="2 3">
    <name type="scientific">Caldanaerobacter subterraneus subsp. yonseiensis KB-1</name>
    <dbReference type="NCBI Taxonomy" id="1388761"/>
    <lineage>
        <taxon>Bacteria</taxon>
        <taxon>Bacillati</taxon>
        <taxon>Bacillota</taxon>
        <taxon>Clostridia</taxon>
        <taxon>Thermoanaerobacterales</taxon>
        <taxon>Thermoanaerobacteraceae</taxon>
        <taxon>Caldanaerobacter</taxon>
    </lineage>
</organism>
<gene>
    <name evidence="2" type="ORF">O163_13780</name>
</gene>
<name>U5CRW2_CALSX</name>
<feature type="region of interest" description="Disordered" evidence="1">
    <location>
        <begin position="1"/>
        <end position="23"/>
    </location>
</feature>
<reference evidence="2 3" key="1">
    <citation type="journal article" date="2013" name="Genome Announc.">
        <title>Draft Genome Sequence of an Anaerobic and Extremophilic Bacterium, Caldanaerobacter yonseiensis, Isolated from a Geothermal Hot Stream.</title>
        <authorList>
            <person name="Lee S.J."/>
            <person name="Lee Y.J."/>
            <person name="Park G.S."/>
            <person name="Kim B.C."/>
            <person name="Lee S.J."/>
            <person name="Shin J.H."/>
            <person name="Lee D.W."/>
        </authorList>
    </citation>
    <scope>NUCLEOTIDE SEQUENCE [LARGE SCALE GENOMIC DNA]</scope>
    <source>
        <strain evidence="2 3">KB-1</strain>
    </source>
</reference>
<evidence type="ECO:0000313" key="3">
    <source>
        <dbReference type="Proteomes" id="UP000016856"/>
    </source>
</evidence>
<proteinExistence type="predicted"/>
<dbReference type="Proteomes" id="UP000016856">
    <property type="component" value="Unassembled WGS sequence"/>
</dbReference>
<dbReference type="AlphaFoldDB" id="U5CRW2"/>
<comment type="caution">
    <text evidence="2">The sequence shown here is derived from an EMBL/GenBank/DDBJ whole genome shotgun (WGS) entry which is preliminary data.</text>
</comment>